<dbReference type="GO" id="GO:0003677">
    <property type="term" value="F:DNA binding"/>
    <property type="evidence" value="ECO:0007669"/>
    <property type="project" value="UniProtKB-KW"/>
</dbReference>
<dbReference type="EMBL" id="CM000782">
    <property type="protein sequence ID" value="AQK83262.1"/>
    <property type="molecule type" value="Genomic_DNA"/>
</dbReference>
<accession>A0A1D6LVG7</accession>
<dbReference type="SUPFAM" id="SSF52540">
    <property type="entry name" value="P-loop containing nucleoside triphosphate hydrolases"/>
    <property type="match status" value="1"/>
</dbReference>
<dbReference type="InterPro" id="IPR027417">
    <property type="entry name" value="P-loop_NTPase"/>
</dbReference>
<dbReference type="InterPro" id="IPR001208">
    <property type="entry name" value="MCM_dom"/>
</dbReference>
<sequence>MSSKLLEVQTETPEKLMEAKNIVVPPVGGHTRDRRNTIDTDHGFNRTLRDRRRQTSKVTPYALAVETHAEHGGPLPEVGAIEGDGGKLHKGVGTRSNSHAKCCGVGWGGRSRRRKLAIASEEFGLSQGNRREVKDTWWWNEDVQKAIKEKKDCYKRLHHDKCAENIEKYRIAKKSAKRATLEAKGFRLSRSKTEYMKCDFSAMGYEDGDVSLDGQVVPKKDTFRYLGSMLQKEGDIDEDVSHRIKAGWLKWRQAAGVLCDHRVPRKLKGKFYRTAIRPAMLYGAECWPTKRRHVQQLSVAEMRMLRWICGHTRRDRVRNDDIRERVGVAPIEEKLMQHRLRWFGHIQRRPEEAPVHIGIIRRPENVKRVALTLIGGVQRVDASGTKVRGESHMLLVGDPGIGKSQFLKFAAKLSNRSVITTGLGSTSAGLTVTAVKDGGEWMLEAGALVLADGGLCCIDEFDRLSIANFLFNTVY</sequence>
<proteinExistence type="inferred from homology"/>
<evidence type="ECO:0000256" key="2">
    <source>
        <dbReference type="ARBA" id="ARBA00022840"/>
    </source>
</evidence>
<dbReference type="Gene3D" id="3.40.50.300">
    <property type="entry name" value="P-loop containing nucleotide triphosphate hydrolases"/>
    <property type="match status" value="1"/>
</dbReference>
<keyword evidence="1 3" id="KW-0547">Nucleotide-binding</keyword>
<dbReference type="SMART" id="SM00350">
    <property type="entry name" value="MCM"/>
    <property type="match status" value="1"/>
</dbReference>
<dbReference type="PANTHER" id="PTHR46238:SF11">
    <property type="entry name" value="AGAMOUS-LIKE MADS-BOX PROTEIN AGL16"/>
    <property type="match status" value="1"/>
</dbReference>
<keyword evidence="2 3" id="KW-0067">ATP-binding</keyword>
<dbReference type="PANTHER" id="PTHR46238">
    <property type="entry name" value="REVERSE TRANSCRIPTASE DOMAIN-CONTAINING PROTEIN"/>
    <property type="match status" value="1"/>
</dbReference>
<dbReference type="InParanoid" id="A0A1D6LVG7"/>
<keyword evidence="3" id="KW-0238">DNA-binding</keyword>
<comment type="similarity">
    <text evidence="3">Belongs to the MCM family.</text>
</comment>
<dbReference type="PROSITE" id="PS50051">
    <property type="entry name" value="MCM_2"/>
    <property type="match status" value="1"/>
</dbReference>
<organism evidence="5">
    <name type="scientific">Zea mays</name>
    <name type="common">Maize</name>
    <dbReference type="NCBI Taxonomy" id="4577"/>
    <lineage>
        <taxon>Eukaryota</taxon>
        <taxon>Viridiplantae</taxon>
        <taxon>Streptophyta</taxon>
        <taxon>Embryophyta</taxon>
        <taxon>Tracheophyta</taxon>
        <taxon>Spermatophyta</taxon>
        <taxon>Magnoliopsida</taxon>
        <taxon>Liliopsida</taxon>
        <taxon>Poales</taxon>
        <taxon>Poaceae</taxon>
        <taxon>PACMAD clade</taxon>
        <taxon>Panicoideae</taxon>
        <taxon>Andropogonodae</taxon>
        <taxon>Andropogoneae</taxon>
        <taxon>Tripsacinae</taxon>
        <taxon>Zea</taxon>
    </lineage>
</organism>
<dbReference type="AlphaFoldDB" id="A0A1D6LVG7"/>
<dbReference type="Pfam" id="PF00493">
    <property type="entry name" value="MCM"/>
    <property type="match status" value="1"/>
</dbReference>
<evidence type="ECO:0000256" key="3">
    <source>
        <dbReference type="RuleBase" id="RU004070"/>
    </source>
</evidence>
<dbReference type="STRING" id="4577.A0A1D6LVG7"/>
<reference evidence="5" key="1">
    <citation type="submission" date="2015-12" db="EMBL/GenBank/DDBJ databases">
        <title>Update maize B73 reference genome by single molecule sequencing technologies.</title>
        <authorList>
            <consortium name="Maize Genome Sequencing Project"/>
            <person name="Ware D."/>
        </authorList>
    </citation>
    <scope>NUCLEOTIDE SEQUENCE</scope>
    <source>
        <tissue evidence="5">Seedling</tissue>
    </source>
</reference>
<gene>
    <name evidence="5" type="ORF">ZEAMMB73_Zm00001d037196</name>
</gene>
<name>A0A1D6LVG7_MAIZE</name>
<feature type="domain" description="MCM C-terminal AAA(+) ATPase" evidence="4">
    <location>
        <begin position="367"/>
        <end position="465"/>
    </location>
</feature>
<dbReference type="GO" id="GO:0005524">
    <property type="term" value="F:ATP binding"/>
    <property type="evidence" value="ECO:0007669"/>
    <property type="project" value="UniProtKB-KW"/>
</dbReference>
<evidence type="ECO:0000259" key="4">
    <source>
        <dbReference type="PROSITE" id="PS50051"/>
    </source>
</evidence>
<dbReference type="PRINTS" id="PR01657">
    <property type="entry name" value="MCMFAMILY"/>
</dbReference>
<dbReference type="InterPro" id="IPR031327">
    <property type="entry name" value="MCM"/>
</dbReference>
<dbReference type="IntAct" id="A0A1D6LVG7">
    <property type="interactions" value="2"/>
</dbReference>
<protein>
    <submittedName>
        <fullName evidence="5">Retrovirus-related Pol polyprotein LINE-1</fullName>
    </submittedName>
</protein>
<evidence type="ECO:0000256" key="1">
    <source>
        <dbReference type="ARBA" id="ARBA00022741"/>
    </source>
</evidence>
<evidence type="ECO:0000313" key="5">
    <source>
        <dbReference type="EMBL" id="AQK83262.1"/>
    </source>
</evidence>